<evidence type="ECO:0000313" key="1">
    <source>
        <dbReference type="EMBL" id="GBH18403.1"/>
    </source>
</evidence>
<organism evidence="1 2">
    <name type="scientific">Pseudomonas syringae pv. actinidiae</name>
    <dbReference type="NCBI Taxonomy" id="103796"/>
    <lineage>
        <taxon>Bacteria</taxon>
        <taxon>Pseudomonadati</taxon>
        <taxon>Pseudomonadota</taxon>
        <taxon>Gammaproteobacteria</taxon>
        <taxon>Pseudomonadales</taxon>
        <taxon>Pseudomonadaceae</taxon>
        <taxon>Pseudomonas</taxon>
        <taxon>Pseudomonas syringae</taxon>
    </lineage>
</organism>
<dbReference type="AlphaFoldDB" id="A0AAN4Q6S2"/>
<gene>
    <name evidence="1" type="ORF">KPSA3_04389</name>
</gene>
<dbReference type="EMBL" id="BGKA01000156">
    <property type="protein sequence ID" value="GBH18403.1"/>
    <property type="molecule type" value="Genomic_DNA"/>
</dbReference>
<comment type="caution">
    <text evidence="1">The sequence shown here is derived from an EMBL/GenBank/DDBJ whole genome shotgun (WGS) entry which is preliminary data.</text>
</comment>
<accession>A0AAN4Q6S2</accession>
<protein>
    <submittedName>
        <fullName evidence="1">N-acetyl-gamma-glutamylphosphate reductase</fullName>
    </submittedName>
</protein>
<reference evidence="1 2" key="1">
    <citation type="submission" date="2018-04" db="EMBL/GenBank/DDBJ databases">
        <title>Draft genome sequence of Pseudomonas syringae pv. actinidiae biovar 3 strains isolated from kiwifruit in Kagawa prefecture.</title>
        <authorList>
            <person name="Tabuchi M."/>
            <person name="Saito M."/>
            <person name="Fujiwara S."/>
            <person name="Sasa N."/>
            <person name="Akimitsu K."/>
            <person name="Gomi K."/>
            <person name="Konishi-Sugita S."/>
            <person name="Hamano K."/>
            <person name="Kataoka I."/>
        </authorList>
    </citation>
    <scope>NUCLEOTIDE SEQUENCE [LARGE SCALE GENOMIC DNA]</scope>
    <source>
        <strain evidence="1 2">MAFF212211</strain>
    </source>
</reference>
<name>A0AAN4Q6S2_PSESF</name>
<sequence>MRKRRVRAKAAQVVFFVQYAIDEGTPCANARFLVYDAVSALGTALAKSLLRHRASCLPYAPLASRETPRVRLDRTQFVPPDSAQKPDLPPIDLAGMSGFFYSWERSECTTTNAV</sequence>
<dbReference type="Proteomes" id="UP000248291">
    <property type="component" value="Unassembled WGS sequence"/>
</dbReference>
<evidence type="ECO:0000313" key="2">
    <source>
        <dbReference type="Proteomes" id="UP000248291"/>
    </source>
</evidence>
<proteinExistence type="predicted"/>